<dbReference type="InterPro" id="IPR007867">
    <property type="entry name" value="GMC_OxRtase_C"/>
</dbReference>
<dbReference type="EMBL" id="LKEB01000031">
    <property type="protein sequence ID" value="ROW09335.1"/>
    <property type="molecule type" value="Genomic_DNA"/>
</dbReference>
<dbReference type="PANTHER" id="PTHR11552:SF210">
    <property type="entry name" value="GLUCOSE-METHANOL-CHOLINE OXIDOREDUCTASE N-TERMINAL DOMAIN-CONTAINING PROTEIN-RELATED"/>
    <property type="match status" value="1"/>
</dbReference>
<comment type="similarity">
    <text evidence="2">Belongs to the GMC oxidoreductase family.</text>
</comment>
<keyword evidence="3 4" id="KW-0274">FAD</keyword>
<comment type="cofactor">
    <cofactor evidence="1 3 4">
        <name>FAD</name>
        <dbReference type="ChEBI" id="CHEBI:57692"/>
    </cofactor>
</comment>
<comment type="similarity">
    <text evidence="4">Belongs to the flavin monoamine oxidase family.</text>
</comment>
<dbReference type="GO" id="GO:0050660">
    <property type="term" value="F:flavin adenine dinucleotide binding"/>
    <property type="evidence" value="ECO:0007669"/>
    <property type="project" value="InterPro"/>
</dbReference>
<comment type="caution">
    <text evidence="6">The sequence shown here is derived from an EMBL/GenBank/DDBJ whole genome shotgun (WGS) entry which is preliminary data.</text>
</comment>
<dbReference type="PROSITE" id="PS00624">
    <property type="entry name" value="GMC_OXRED_2"/>
    <property type="match status" value="1"/>
</dbReference>
<evidence type="ECO:0000256" key="1">
    <source>
        <dbReference type="ARBA" id="ARBA00001974"/>
    </source>
</evidence>
<feature type="binding site" evidence="3">
    <location>
        <position position="91"/>
    </location>
    <ligand>
        <name>FAD</name>
        <dbReference type="ChEBI" id="CHEBI:57692"/>
    </ligand>
</feature>
<reference evidence="6 7" key="1">
    <citation type="submission" date="2015-09" db="EMBL/GenBank/DDBJ databases">
        <title>Host preference determinants of Valsa canker pathogens revealed by comparative genomics.</title>
        <authorList>
            <person name="Yin Z."/>
            <person name="Huang L."/>
        </authorList>
    </citation>
    <scope>NUCLEOTIDE SEQUENCE [LARGE SCALE GENOMIC DNA]</scope>
    <source>
        <strain evidence="6 7">SXYLt</strain>
    </source>
</reference>
<dbReference type="AlphaFoldDB" id="A0A423X0R2"/>
<dbReference type="PIRSF" id="PIRSF000137">
    <property type="entry name" value="Alcohol_oxidase"/>
    <property type="match status" value="1"/>
</dbReference>
<proteinExistence type="inferred from homology"/>
<dbReference type="InterPro" id="IPR001613">
    <property type="entry name" value="Flavin_amine_oxidase"/>
</dbReference>
<evidence type="ECO:0000313" key="6">
    <source>
        <dbReference type="EMBL" id="ROW09335.1"/>
    </source>
</evidence>
<name>A0A423X0R2_9PEZI</name>
<dbReference type="InterPro" id="IPR000172">
    <property type="entry name" value="GMC_OxRdtase_N"/>
</dbReference>
<keyword evidence="4" id="KW-0560">Oxidoreductase</keyword>
<feature type="domain" description="Glucose-methanol-choline oxidoreductase N-terminal" evidence="5">
    <location>
        <begin position="260"/>
        <end position="274"/>
    </location>
</feature>
<dbReference type="PRINTS" id="PR00757">
    <property type="entry name" value="AMINEOXDASEF"/>
</dbReference>
<dbReference type="EC" id="1.4.3.-" evidence="4"/>
<keyword evidence="4" id="KW-0285">Flavoprotein</keyword>
<protein>
    <recommendedName>
        <fullName evidence="4">Amine oxidase</fullName>
        <ecNumber evidence="4">1.4.3.-</ecNumber>
    </recommendedName>
</protein>
<accession>A0A423X0R2</accession>
<dbReference type="Pfam" id="PF00732">
    <property type="entry name" value="GMC_oxred_N"/>
    <property type="match status" value="1"/>
</dbReference>
<dbReference type="InterPro" id="IPR012132">
    <property type="entry name" value="GMC_OxRdtase"/>
</dbReference>
<keyword evidence="7" id="KW-1185">Reference proteome</keyword>
<dbReference type="STRING" id="1230097.A0A423X0R2"/>
<organism evidence="6 7">
    <name type="scientific">Cytospora leucostoma</name>
    <dbReference type="NCBI Taxonomy" id="1230097"/>
    <lineage>
        <taxon>Eukaryota</taxon>
        <taxon>Fungi</taxon>
        <taxon>Dikarya</taxon>
        <taxon>Ascomycota</taxon>
        <taxon>Pezizomycotina</taxon>
        <taxon>Sordariomycetes</taxon>
        <taxon>Sordariomycetidae</taxon>
        <taxon>Diaporthales</taxon>
        <taxon>Cytosporaceae</taxon>
        <taxon>Cytospora</taxon>
    </lineage>
</organism>
<dbReference type="Proteomes" id="UP000285146">
    <property type="component" value="Unassembled WGS sequence"/>
</dbReference>
<dbReference type="SUPFAM" id="SSF51905">
    <property type="entry name" value="FAD/NAD(P)-binding domain"/>
    <property type="match status" value="1"/>
</dbReference>
<dbReference type="OrthoDB" id="269227at2759"/>
<sequence>MAVLDAIFDVVIIGGGTSGLALAARLSEDPSLQVAVLEAGEDKTTDPRVSTPAMWITTLKTEIDWDFKTIPQSTLGGTQLDSPAGRALGGTSSINSFLVSPTSKTHIDAWSRLGNPGWDWSSFSTAVKKAFSTVQLKTPDLDEPENAWLKVWSDTIGTLGYPASNDPFSGEVRGAVISPESINPTTGKRCSSADAYLEPARQRPNLTVITGATVSKILFNKSVSGSDDAVAEGVQYTIVENGETKTAQAVARKEVVVAAGALSSPRLLELSGIGNAALLQGLGIQVVVDNPYVGENLQNHVLVGTVFEVQEDSDLPSRDPFNRQDPAVLGPAVAAYAKGQGPLATSGTNAYAQLPFPEIETVVGREAADRLIQDAVSEGVKSSEGSTITKPAFAAAHESFVRSVLTSPTDAPVVNIAVNTFVPYDAADPTFRPPGRWFSVTSILAHPLSRGSVHITDASPSGGAALDPRFLSHPLDAEVLARSLRYTEERIVKAEPLAKHLRPREANRFVDAEAAKEYIRRTVKGGNHWVGSCSMMPREIGGVVDARLRVYGTKNLRVVDASVVPLVSRSNTMAVVYGVAELGAQIIKDDLS</sequence>
<dbReference type="InParanoid" id="A0A423X0R2"/>
<feature type="binding site" evidence="3">
    <location>
        <position position="214"/>
    </location>
    <ligand>
        <name>FAD</name>
        <dbReference type="ChEBI" id="CHEBI:57692"/>
    </ligand>
</feature>
<evidence type="ECO:0000259" key="5">
    <source>
        <dbReference type="PROSITE" id="PS00624"/>
    </source>
</evidence>
<evidence type="ECO:0000256" key="2">
    <source>
        <dbReference type="ARBA" id="ARBA00010790"/>
    </source>
</evidence>
<dbReference type="GO" id="GO:0016614">
    <property type="term" value="F:oxidoreductase activity, acting on CH-OH group of donors"/>
    <property type="evidence" value="ECO:0007669"/>
    <property type="project" value="InterPro"/>
</dbReference>
<dbReference type="Gene3D" id="3.50.50.60">
    <property type="entry name" value="FAD/NAD(P)-binding domain"/>
    <property type="match status" value="1"/>
</dbReference>
<dbReference type="Gene3D" id="3.30.560.10">
    <property type="entry name" value="Glucose Oxidase, domain 3"/>
    <property type="match status" value="1"/>
</dbReference>
<dbReference type="InterPro" id="IPR036188">
    <property type="entry name" value="FAD/NAD-bd_sf"/>
</dbReference>
<evidence type="ECO:0000256" key="3">
    <source>
        <dbReference type="PIRSR" id="PIRSR000137-2"/>
    </source>
</evidence>
<dbReference type="SUPFAM" id="SSF54373">
    <property type="entry name" value="FAD-linked reductases, C-terminal domain"/>
    <property type="match status" value="1"/>
</dbReference>
<gene>
    <name evidence="6" type="ORF">VPNG_05785</name>
</gene>
<evidence type="ECO:0000313" key="7">
    <source>
        <dbReference type="Proteomes" id="UP000285146"/>
    </source>
</evidence>
<dbReference type="PANTHER" id="PTHR11552">
    <property type="entry name" value="GLUCOSE-METHANOL-CHOLINE GMC OXIDOREDUCTASE"/>
    <property type="match status" value="1"/>
</dbReference>
<feature type="binding site" evidence="3">
    <location>
        <begin position="17"/>
        <end position="18"/>
    </location>
    <ligand>
        <name>FAD</name>
        <dbReference type="ChEBI" id="CHEBI:57692"/>
    </ligand>
</feature>
<evidence type="ECO:0000256" key="4">
    <source>
        <dbReference type="RuleBase" id="RU362067"/>
    </source>
</evidence>
<dbReference type="Pfam" id="PF05199">
    <property type="entry name" value="GMC_oxred_C"/>
    <property type="match status" value="1"/>
</dbReference>